<dbReference type="PANTHER" id="PTHR33112:SF9">
    <property type="entry name" value="HETEROKARYON INCOMPATIBILITY DOMAIN-CONTAINING PROTEIN"/>
    <property type="match status" value="1"/>
</dbReference>
<reference evidence="3 4" key="1">
    <citation type="submission" date="2016-10" db="EMBL/GenBank/DDBJ databases">
        <title>Draft genome sequence of Coniochaeta ligniaria NRRL30616, a lignocellulolytic fungus for bioabatement of inhibitors in plant biomass hydrolysates.</title>
        <authorList>
            <consortium name="DOE Joint Genome Institute"/>
            <person name="Jimenez D.J."/>
            <person name="Hector R.E."/>
            <person name="Riley R."/>
            <person name="Sun H."/>
            <person name="Grigoriev I.V."/>
            <person name="Van Elsas J.D."/>
            <person name="Nichols N.N."/>
        </authorList>
    </citation>
    <scope>NUCLEOTIDE SEQUENCE [LARGE SCALE GENOMIC DNA]</scope>
    <source>
        <strain evidence="3 4">NRRL 30616</strain>
    </source>
</reference>
<keyword evidence="4" id="KW-1185">Reference proteome</keyword>
<protein>
    <recommendedName>
        <fullName evidence="2">Heterokaryon incompatibility domain-containing protein</fullName>
    </recommendedName>
</protein>
<accession>A0A1J7JH95</accession>
<gene>
    <name evidence="3" type="ORF">CONLIGDRAFT_277029</name>
</gene>
<dbReference type="EMBL" id="KV875095">
    <property type="protein sequence ID" value="OIW32737.1"/>
    <property type="molecule type" value="Genomic_DNA"/>
</dbReference>
<evidence type="ECO:0000256" key="1">
    <source>
        <dbReference type="SAM" id="MobiDB-lite"/>
    </source>
</evidence>
<evidence type="ECO:0000313" key="4">
    <source>
        <dbReference type="Proteomes" id="UP000182658"/>
    </source>
</evidence>
<sequence length="826" mass="91806">MPETAGPRKAPKAPKQTRQGKSWEKKCKGCLNLKFIQDRHGETKTFSGPFGPTNRVLSLKDIVKSMSAGCQICFAILKAIDALIMPYINGPPESPAELFPSSPKAHKFHFLAYLPGKWPRLSYISLLERKGLPVQVHVNIGMLLFGIADDKFGIGKAICRDGFAAAAGATDLQFVFELFSDQLAPAPFHGIAPARRVPARLSSARRRRLVKEWIDGCVKNHPHCCEPLRGQEDDDKTQPWRPKRLLDLGDSPMTSIRLVDGAGTSGPYATVSHAFNPRGSSDLVLDVCNLLELLGERIRWRDLPPVFQDAVVIASEQNIRYLWIHALCVIQESPQDLNWHTEQAHRIYGHSYLNIALERSTHLHETCLGTRWLNRGKGAEVQDVEIPVFKDAKPYKFYARPAVHHRESHRIFHYEPSYFPYHRPRNQKDIPDCPLLDSTDFLQEQIIAPRTLHIDTTELAWECRVETGCECCPSTTDIDAESFLVIPSLKLALASKFSDPDYFTPSQLWDNIRNSYIQKTVQRTGRAEEDRLSPLVGLGSCVASRFNMRFAAGLLFNNSDDLASQLLWYLGAAITTGLDDNGHDDNGRGRKRVSCRKHVPSWSWASIATEHSYSVGSPETMFDGYARGCFARDSDFQPHSIDFQPHSIDNTKPPGIAPKQPGEPCLHAHSWQLPVSGRLITGKIATRRHSKLYPSTGIYQFIAANAESFPPPLPPPPSQEPPSGGRKAPTDLPPPSPPFTAGYVMLDCDDFDAERRASAAAGSAGFTWAYFLLLGRVARSVVDVGLALRRAGDGKTGEFERIGVFWLAAGPRGLFGEAQVQDVVLV</sequence>
<evidence type="ECO:0000259" key="2">
    <source>
        <dbReference type="Pfam" id="PF06985"/>
    </source>
</evidence>
<dbReference type="InterPro" id="IPR010730">
    <property type="entry name" value="HET"/>
</dbReference>
<dbReference type="AlphaFoldDB" id="A0A1J7JH95"/>
<feature type="region of interest" description="Disordered" evidence="1">
    <location>
        <begin position="1"/>
        <end position="23"/>
    </location>
</feature>
<feature type="compositionally biased region" description="Pro residues" evidence="1">
    <location>
        <begin position="709"/>
        <end position="720"/>
    </location>
</feature>
<feature type="region of interest" description="Disordered" evidence="1">
    <location>
        <begin position="709"/>
        <end position="736"/>
    </location>
</feature>
<name>A0A1J7JH95_9PEZI</name>
<dbReference type="OrthoDB" id="5229151at2759"/>
<dbReference type="Proteomes" id="UP000182658">
    <property type="component" value="Unassembled WGS sequence"/>
</dbReference>
<evidence type="ECO:0000313" key="3">
    <source>
        <dbReference type="EMBL" id="OIW32737.1"/>
    </source>
</evidence>
<dbReference type="PANTHER" id="PTHR33112">
    <property type="entry name" value="DOMAIN PROTEIN, PUTATIVE-RELATED"/>
    <property type="match status" value="1"/>
</dbReference>
<dbReference type="Pfam" id="PF06985">
    <property type="entry name" value="HET"/>
    <property type="match status" value="1"/>
</dbReference>
<organism evidence="3 4">
    <name type="scientific">Coniochaeta ligniaria NRRL 30616</name>
    <dbReference type="NCBI Taxonomy" id="1408157"/>
    <lineage>
        <taxon>Eukaryota</taxon>
        <taxon>Fungi</taxon>
        <taxon>Dikarya</taxon>
        <taxon>Ascomycota</taxon>
        <taxon>Pezizomycotina</taxon>
        <taxon>Sordariomycetes</taxon>
        <taxon>Sordariomycetidae</taxon>
        <taxon>Coniochaetales</taxon>
        <taxon>Coniochaetaceae</taxon>
        <taxon>Coniochaeta</taxon>
    </lineage>
</organism>
<proteinExistence type="predicted"/>
<feature type="domain" description="Heterokaryon incompatibility" evidence="2">
    <location>
        <begin position="268"/>
        <end position="383"/>
    </location>
</feature>
<dbReference type="InParanoid" id="A0A1J7JH95"/>